<dbReference type="AlphaFoldDB" id="M2P9S5"/>
<name>M2P9S5_CERS8</name>
<dbReference type="OrthoDB" id="3357408at2759"/>
<keyword evidence="1" id="KW-0472">Membrane</keyword>
<dbReference type="HOGENOM" id="CLU_044614_1_0_1"/>
<organism evidence="2 3">
    <name type="scientific">Ceriporiopsis subvermispora (strain B)</name>
    <name type="common">White-rot fungus</name>
    <name type="synonym">Gelatoporia subvermispora</name>
    <dbReference type="NCBI Taxonomy" id="914234"/>
    <lineage>
        <taxon>Eukaryota</taxon>
        <taxon>Fungi</taxon>
        <taxon>Dikarya</taxon>
        <taxon>Basidiomycota</taxon>
        <taxon>Agaricomycotina</taxon>
        <taxon>Agaricomycetes</taxon>
        <taxon>Polyporales</taxon>
        <taxon>Gelatoporiaceae</taxon>
        <taxon>Gelatoporia</taxon>
    </lineage>
</organism>
<evidence type="ECO:0000313" key="2">
    <source>
        <dbReference type="EMBL" id="EMD32219.1"/>
    </source>
</evidence>
<keyword evidence="1" id="KW-0812">Transmembrane</keyword>
<dbReference type="Proteomes" id="UP000016930">
    <property type="component" value="Unassembled WGS sequence"/>
</dbReference>
<feature type="transmembrane region" description="Helical" evidence="1">
    <location>
        <begin position="12"/>
        <end position="36"/>
    </location>
</feature>
<sequence>MPLPIIQARIFTLMFSSLFLGVHLTTTTICLWSLLFRNPSRGQSIHHGFLAITLIMACIGSLDVSVDAVTNVRVWTSGNIKLFTDETQWMNLTKNIDISLQLLIGDAVLTYRCWIVYERKWLAIVPSITIWLGSLSVTILLMVRSVAFVGSSGINSPSLVPITAAQQALTVGLNTVTSSIILFKIWRVSRDIRAYVMGQDRLVYAMRVLAESGALYAMTAAICLFTILARSTAVYLTADCLVQITGICFNLIIIRFDRNLASKSQIETEFNSRVIPLSYLTPSNRGATNGPRSVQRMEIEVTQGTEVDGSSFTEETKSSVLKIQPLGV</sequence>
<proteinExistence type="predicted"/>
<dbReference type="EMBL" id="KB445812">
    <property type="protein sequence ID" value="EMD32219.1"/>
    <property type="molecule type" value="Genomic_DNA"/>
</dbReference>
<evidence type="ECO:0000256" key="1">
    <source>
        <dbReference type="SAM" id="Phobius"/>
    </source>
</evidence>
<protein>
    <recommendedName>
        <fullName evidence="4">Transmembrane protein</fullName>
    </recommendedName>
</protein>
<feature type="transmembrane region" description="Helical" evidence="1">
    <location>
        <begin position="204"/>
        <end position="227"/>
    </location>
</feature>
<feature type="transmembrane region" description="Helical" evidence="1">
    <location>
        <begin position="163"/>
        <end position="183"/>
    </location>
</feature>
<reference evidence="2 3" key="1">
    <citation type="journal article" date="2012" name="Proc. Natl. Acad. Sci. U.S.A.">
        <title>Comparative genomics of Ceriporiopsis subvermispora and Phanerochaete chrysosporium provide insight into selective ligninolysis.</title>
        <authorList>
            <person name="Fernandez-Fueyo E."/>
            <person name="Ruiz-Duenas F.J."/>
            <person name="Ferreira P."/>
            <person name="Floudas D."/>
            <person name="Hibbett D.S."/>
            <person name="Canessa P."/>
            <person name="Larrondo L.F."/>
            <person name="James T.Y."/>
            <person name="Seelenfreund D."/>
            <person name="Lobos S."/>
            <person name="Polanco R."/>
            <person name="Tello M."/>
            <person name="Honda Y."/>
            <person name="Watanabe T."/>
            <person name="Watanabe T."/>
            <person name="Ryu J.S."/>
            <person name="Kubicek C.P."/>
            <person name="Schmoll M."/>
            <person name="Gaskell J."/>
            <person name="Hammel K.E."/>
            <person name="St John F.J."/>
            <person name="Vanden Wymelenberg A."/>
            <person name="Sabat G."/>
            <person name="Splinter BonDurant S."/>
            <person name="Syed K."/>
            <person name="Yadav J.S."/>
            <person name="Doddapaneni H."/>
            <person name="Subramanian V."/>
            <person name="Lavin J.L."/>
            <person name="Oguiza J.A."/>
            <person name="Perez G."/>
            <person name="Pisabarro A.G."/>
            <person name="Ramirez L."/>
            <person name="Santoyo F."/>
            <person name="Master E."/>
            <person name="Coutinho P.M."/>
            <person name="Henrissat B."/>
            <person name="Lombard V."/>
            <person name="Magnuson J.K."/>
            <person name="Kuees U."/>
            <person name="Hori C."/>
            <person name="Igarashi K."/>
            <person name="Samejima M."/>
            <person name="Held B.W."/>
            <person name="Barry K.W."/>
            <person name="LaButti K.M."/>
            <person name="Lapidus A."/>
            <person name="Lindquist E.A."/>
            <person name="Lucas S.M."/>
            <person name="Riley R."/>
            <person name="Salamov A.A."/>
            <person name="Hoffmeister D."/>
            <person name="Schwenk D."/>
            <person name="Hadar Y."/>
            <person name="Yarden O."/>
            <person name="de Vries R.P."/>
            <person name="Wiebenga A."/>
            <person name="Stenlid J."/>
            <person name="Eastwood D."/>
            <person name="Grigoriev I.V."/>
            <person name="Berka R.M."/>
            <person name="Blanchette R.A."/>
            <person name="Kersten P."/>
            <person name="Martinez A.T."/>
            <person name="Vicuna R."/>
            <person name="Cullen D."/>
        </authorList>
    </citation>
    <scope>NUCLEOTIDE SEQUENCE [LARGE SCALE GENOMIC DNA]</scope>
    <source>
        <strain evidence="2 3">B</strain>
    </source>
</reference>
<gene>
    <name evidence="2" type="ORF">CERSUDRAFT_68806</name>
</gene>
<feature type="transmembrane region" description="Helical" evidence="1">
    <location>
        <begin position="233"/>
        <end position="254"/>
    </location>
</feature>
<keyword evidence="1" id="KW-1133">Transmembrane helix</keyword>
<feature type="transmembrane region" description="Helical" evidence="1">
    <location>
        <begin position="48"/>
        <end position="66"/>
    </location>
</feature>
<evidence type="ECO:0000313" key="3">
    <source>
        <dbReference type="Proteomes" id="UP000016930"/>
    </source>
</evidence>
<accession>M2P9S5</accession>
<evidence type="ECO:0008006" key="4">
    <source>
        <dbReference type="Google" id="ProtNLM"/>
    </source>
</evidence>
<feature type="transmembrane region" description="Helical" evidence="1">
    <location>
        <begin position="121"/>
        <end position="143"/>
    </location>
</feature>
<keyword evidence="3" id="KW-1185">Reference proteome</keyword>